<dbReference type="InterPro" id="IPR043429">
    <property type="entry name" value="ArtM/GltK/GlnP/TcyL/YhdX-like"/>
</dbReference>
<keyword evidence="11" id="KW-1185">Reference proteome</keyword>
<dbReference type="PANTHER" id="PTHR30614:SF0">
    <property type="entry name" value="L-CYSTINE TRANSPORT SYSTEM PERMEASE PROTEIN TCYL"/>
    <property type="match status" value="1"/>
</dbReference>
<dbReference type="NCBIfam" id="TIGR01726">
    <property type="entry name" value="HEQRo_perm_3TM"/>
    <property type="match status" value="1"/>
</dbReference>
<accession>A0A1G6ABC4</accession>
<comment type="subcellular location">
    <subcellularLocation>
        <location evidence="1 8">Cell membrane</location>
        <topology evidence="1 8">Multi-pass membrane protein</topology>
    </subcellularLocation>
</comment>
<dbReference type="PROSITE" id="PS50928">
    <property type="entry name" value="ABC_TM1"/>
    <property type="match status" value="1"/>
</dbReference>
<sequence>MNEQVKQMPAWKKTLAKVIGVVAIIVVVAGILCAVKPTKETMIAQASDEMQEMIKEDETSTRKRVTTTYNSLIVINYCSFTSSGQVTLNEKYVGFAGKVYKADEGAAKVAGQMVNYTYRMLGCGENILHGAKLTIVLTVLSTIFGVVLGTLLALGKMSKNLILSKFCQAYIFFFRGTPLLIQLFVIYFTVPGICGFAWRDLFSAADNEAVYKGAFLAALIAFALNSGAYCAEIVRAAIQSIDKGQMEASKALGMNYRQSMTKVIIPQSIRRMIPPVCNEFIMILKDASLVFAISLMDITTISKNIMTSEGSYLVFIPALVIYLIITGVFTFIFNKIEKKFSVYE</sequence>
<evidence type="ECO:0000313" key="11">
    <source>
        <dbReference type="Proteomes" id="UP000199228"/>
    </source>
</evidence>
<feature type="transmembrane region" description="Helical" evidence="8">
    <location>
        <begin position="210"/>
        <end position="231"/>
    </location>
</feature>
<evidence type="ECO:0000256" key="5">
    <source>
        <dbReference type="ARBA" id="ARBA00022970"/>
    </source>
</evidence>
<keyword evidence="3" id="KW-1003">Cell membrane</keyword>
<feature type="domain" description="ABC transmembrane type-1" evidence="9">
    <location>
        <begin position="131"/>
        <end position="333"/>
    </location>
</feature>
<dbReference type="STRING" id="1732.SAMN02910417_00385"/>
<dbReference type="Gene3D" id="1.10.3720.10">
    <property type="entry name" value="MetI-like"/>
    <property type="match status" value="1"/>
</dbReference>
<evidence type="ECO:0000256" key="2">
    <source>
        <dbReference type="ARBA" id="ARBA00022448"/>
    </source>
</evidence>
<dbReference type="GO" id="GO:0022857">
    <property type="term" value="F:transmembrane transporter activity"/>
    <property type="evidence" value="ECO:0007669"/>
    <property type="project" value="InterPro"/>
</dbReference>
<dbReference type="InterPro" id="IPR035906">
    <property type="entry name" value="MetI-like_sf"/>
</dbReference>
<evidence type="ECO:0000256" key="7">
    <source>
        <dbReference type="ARBA" id="ARBA00023136"/>
    </source>
</evidence>
<name>A0A1G6ABC4_EUBOX</name>
<evidence type="ECO:0000256" key="8">
    <source>
        <dbReference type="RuleBase" id="RU363032"/>
    </source>
</evidence>
<dbReference type="AlphaFoldDB" id="A0A1G6ABC4"/>
<evidence type="ECO:0000313" key="10">
    <source>
        <dbReference type="EMBL" id="SDB05701.1"/>
    </source>
</evidence>
<keyword evidence="7 8" id="KW-0472">Membrane</keyword>
<keyword evidence="2 8" id="KW-0813">Transport</keyword>
<dbReference type="GO" id="GO:0006865">
    <property type="term" value="P:amino acid transport"/>
    <property type="evidence" value="ECO:0007669"/>
    <property type="project" value="UniProtKB-KW"/>
</dbReference>
<feature type="transmembrane region" description="Helical" evidence="8">
    <location>
        <begin position="312"/>
        <end position="333"/>
    </location>
</feature>
<keyword evidence="4 8" id="KW-0812">Transmembrane</keyword>
<feature type="transmembrane region" description="Helical" evidence="8">
    <location>
        <begin position="135"/>
        <end position="155"/>
    </location>
</feature>
<dbReference type="FunFam" id="1.10.3720.10:FF:000006">
    <property type="entry name" value="Glutamate/aspartate ABC transporter, permease protein GltK"/>
    <property type="match status" value="1"/>
</dbReference>
<dbReference type="CDD" id="cd06261">
    <property type="entry name" value="TM_PBP2"/>
    <property type="match status" value="1"/>
</dbReference>
<evidence type="ECO:0000256" key="3">
    <source>
        <dbReference type="ARBA" id="ARBA00022475"/>
    </source>
</evidence>
<gene>
    <name evidence="10" type="ORF">SAMN02910417_00385</name>
</gene>
<feature type="transmembrane region" description="Helical" evidence="8">
    <location>
        <begin position="14"/>
        <end position="32"/>
    </location>
</feature>
<proteinExistence type="inferred from homology"/>
<evidence type="ECO:0000259" key="9">
    <source>
        <dbReference type="PROSITE" id="PS50928"/>
    </source>
</evidence>
<dbReference type="SUPFAM" id="SSF161098">
    <property type="entry name" value="MetI-like"/>
    <property type="match status" value="1"/>
</dbReference>
<feature type="transmembrane region" description="Helical" evidence="8">
    <location>
        <begin position="176"/>
        <end position="198"/>
    </location>
</feature>
<evidence type="ECO:0000256" key="4">
    <source>
        <dbReference type="ARBA" id="ARBA00022692"/>
    </source>
</evidence>
<dbReference type="Proteomes" id="UP000199228">
    <property type="component" value="Unassembled WGS sequence"/>
</dbReference>
<dbReference type="RefSeq" id="WP_242870509.1">
    <property type="nucleotide sequence ID" value="NZ_FMXR01000005.1"/>
</dbReference>
<evidence type="ECO:0000256" key="6">
    <source>
        <dbReference type="ARBA" id="ARBA00022989"/>
    </source>
</evidence>
<dbReference type="InterPro" id="IPR010065">
    <property type="entry name" value="AA_ABC_transptr_permease_3TM"/>
</dbReference>
<organism evidence="10 11">
    <name type="scientific">Eubacterium oxidoreducens</name>
    <dbReference type="NCBI Taxonomy" id="1732"/>
    <lineage>
        <taxon>Bacteria</taxon>
        <taxon>Bacillati</taxon>
        <taxon>Bacillota</taxon>
        <taxon>Clostridia</taxon>
        <taxon>Eubacteriales</taxon>
        <taxon>Eubacteriaceae</taxon>
        <taxon>Eubacterium</taxon>
    </lineage>
</organism>
<protein>
    <submittedName>
        <fullName evidence="10">Amine acid ABC transporter, permease protein, 3-TM region, His/Glu/Gln/Arg/opine family</fullName>
    </submittedName>
</protein>
<keyword evidence="5" id="KW-0029">Amino-acid transport</keyword>
<evidence type="ECO:0000256" key="1">
    <source>
        <dbReference type="ARBA" id="ARBA00004651"/>
    </source>
</evidence>
<dbReference type="EMBL" id="FMXR01000005">
    <property type="protein sequence ID" value="SDB05701.1"/>
    <property type="molecule type" value="Genomic_DNA"/>
</dbReference>
<keyword evidence="6 8" id="KW-1133">Transmembrane helix</keyword>
<dbReference type="PANTHER" id="PTHR30614">
    <property type="entry name" value="MEMBRANE COMPONENT OF AMINO ACID ABC TRANSPORTER"/>
    <property type="match status" value="1"/>
</dbReference>
<dbReference type="Pfam" id="PF00528">
    <property type="entry name" value="BPD_transp_1"/>
    <property type="match status" value="1"/>
</dbReference>
<dbReference type="GO" id="GO:0043190">
    <property type="term" value="C:ATP-binding cassette (ABC) transporter complex"/>
    <property type="evidence" value="ECO:0007669"/>
    <property type="project" value="InterPro"/>
</dbReference>
<dbReference type="InterPro" id="IPR000515">
    <property type="entry name" value="MetI-like"/>
</dbReference>
<reference evidence="10 11" key="1">
    <citation type="submission" date="2016-10" db="EMBL/GenBank/DDBJ databases">
        <authorList>
            <person name="de Groot N.N."/>
        </authorList>
    </citation>
    <scope>NUCLEOTIDE SEQUENCE [LARGE SCALE GENOMIC DNA]</scope>
    <source>
        <strain evidence="10 11">DSM 3217</strain>
    </source>
</reference>
<comment type="similarity">
    <text evidence="8">Belongs to the binding-protein-dependent transport system permease family.</text>
</comment>